<dbReference type="PROSITE" id="PS50157">
    <property type="entry name" value="ZINC_FINGER_C2H2_2"/>
    <property type="match status" value="6"/>
</dbReference>
<dbReference type="AlphaFoldDB" id="A0A0L7KVB5"/>
<protein>
    <submittedName>
        <fullName evidence="8">Putative zinc finger protein 84</fullName>
    </submittedName>
</protein>
<feature type="domain" description="C2H2-type" evidence="7">
    <location>
        <begin position="340"/>
        <end position="368"/>
    </location>
</feature>
<dbReference type="InterPro" id="IPR036236">
    <property type="entry name" value="Znf_C2H2_sf"/>
</dbReference>
<dbReference type="SUPFAM" id="SSF57667">
    <property type="entry name" value="beta-beta-alpha zinc fingers"/>
    <property type="match status" value="4"/>
</dbReference>
<comment type="caution">
    <text evidence="8">The sequence shown here is derived from an EMBL/GenBank/DDBJ whole genome shotgun (WGS) entry which is preliminary data.</text>
</comment>
<feature type="domain" description="C2H2-type" evidence="7">
    <location>
        <begin position="397"/>
        <end position="424"/>
    </location>
</feature>
<evidence type="ECO:0000256" key="4">
    <source>
        <dbReference type="ARBA" id="ARBA00022833"/>
    </source>
</evidence>
<name>A0A0L7KVB5_OPEBR</name>
<dbReference type="InterPro" id="IPR013087">
    <property type="entry name" value="Znf_C2H2_type"/>
</dbReference>
<evidence type="ECO:0000313" key="9">
    <source>
        <dbReference type="Proteomes" id="UP000037510"/>
    </source>
</evidence>
<keyword evidence="5" id="KW-0539">Nucleus</keyword>
<evidence type="ECO:0000256" key="6">
    <source>
        <dbReference type="PROSITE-ProRule" id="PRU00042"/>
    </source>
</evidence>
<keyword evidence="9" id="KW-1185">Reference proteome</keyword>
<dbReference type="PANTHER" id="PTHR24393">
    <property type="entry name" value="ZINC FINGER PROTEIN"/>
    <property type="match status" value="1"/>
</dbReference>
<reference evidence="8 9" key="1">
    <citation type="journal article" date="2015" name="Genome Biol. Evol.">
        <title>The genome of winter moth (Operophtera brumata) provides a genomic perspective on sexual dimorphism and phenology.</title>
        <authorList>
            <person name="Derks M.F."/>
            <person name="Smit S."/>
            <person name="Salis L."/>
            <person name="Schijlen E."/>
            <person name="Bossers A."/>
            <person name="Mateman C."/>
            <person name="Pijl A.S."/>
            <person name="de Ridder D."/>
            <person name="Groenen M.A."/>
            <person name="Visser M.E."/>
            <person name="Megens H.J."/>
        </authorList>
    </citation>
    <scope>NUCLEOTIDE SEQUENCE [LARGE SCALE GENOMIC DNA]</scope>
    <source>
        <strain evidence="8">WM2013NL</strain>
        <tissue evidence="8">Head and thorax</tissue>
    </source>
</reference>
<dbReference type="Pfam" id="PF00096">
    <property type="entry name" value="zf-C2H2"/>
    <property type="match status" value="4"/>
</dbReference>
<accession>A0A0L7KVB5</accession>
<dbReference type="GO" id="GO:0000978">
    <property type="term" value="F:RNA polymerase II cis-regulatory region sequence-specific DNA binding"/>
    <property type="evidence" value="ECO:0007669"/>
    <property type="project" value="TreeGrafter"/>
</dbReference>
<dbReference type="GO" id="GO:0005634">
    <property type="term" value="C:nucleus"/>
    <property type="evidence" value="ECO:0007669"/>
    <property type="project" value="TreeGrafter"/>
</dbReference>
<feature type="domain" description="C2H2-type" evidence="7">
    <location>
        <begin position="252"/>
        <end position="275"/>
    </location>
</feature>
<gene>
    <name evidence="8" type="ORF">OBRU01_20315</name>
</gene>
<dbReference type="PROSITE" id="PS00028">
    <property type="entry name" value="ZINC_FINGER_C2H2_1"/>
    <property type="match status" value="7"/>
</dbReference>
<dbReference type="STRING" id="104452.A0A0L7KVB5"/>
<keyword evidence="4" id="KW-0862">Zinc</keyword>
<evidence type="ECO:0000256" key="3">
    <source>
        <dbReference type="ARBA" id="ARBA00022771"/>
    </source>
</evidence>
<feature type="domain" description="C2H2-type" evidence="7">
    <location>
        <begin position="281"/>
        <end position="309"/>
    </location>
</feature>
<evidence type="ECO:0000313" key="8">
    <source>
        <dbReference type="EMBL" id="KOB67026.1"/>
    </source>
</evidence>
<evidence type="ECO:0000256" key="5">
    <source>
        <dbReference type="ARBA" id="ARBA00023242"/>
    </source>
</evidence>
<dbReference type="PANTHER" id="PTHR24393:SF34">
    <property type="entry name" value="PR_SET DOMAIN 13"/>
    <property type="match status" value="1"/>
</dbReference>
<keyword evidence="3 6" id="KW-0863">Zinc-finger</keyword>
<feature type="domain" description="C2H2-type" evidence="7">
    <location>
        <begin position="226"/>
        <end position="253"/>
    </location>
</feature>
<dbReference type="EMBL" id="JTDY01005417">
    <property type="protein sequence ID" value="KOB67026.1"/>
    <property type="molecule type" value="Genomic_DNA"/>
</dbReference>
<dbReference type="SMART" id="SM00355">
    <property type="entry name" value="ZnF_C2H2"/>
    <property type="match status" value="9"/>
</dbReference>
<keyword evidence="1" id="KW-0479">Metal-binding</keyword>
<dbReference type="Proteomes" id="UP000037510">
    <property type="component" value="Unassembled WGS sequence"/>
</dbReference>
<proteinExistence type="predicted"/>
<feature type="domain" description="C2H2-type" evidence="7">
    <location>
        <begin position="131"/>
        <end position="153"/>
    </location>
</feature>
<evidence type="ECO:0000256" key="2">
    <source>
        <dbReference type="ARBA" id="ARBA00022737"/>
    </source>
</evidence>
<keyword evidence="2" id="KW-0677">Repeat</keyword>
<evidence type="ECO:0000256" key="1">
    <source>
        <dbReference type="ARBA" id="ARBA00022723"/>
    </source>
</evidence>
<dbReference type="GO" id="GO:0008270">
    <property type="term" value="F:zinc ion binding"/>
    <property type="evidence" value="ECO:0007669"/>
    <property type="project" value="UniProtKB-KW"/>
</dbReference>
<evidence type="ECO:0000259" key="7">
    <source>
        <dbReference type="PROSITE" id="PS50157"/>
    </source>
</evidence>
<dbReference type="GO" id="GO:0001228">
    <property type="term" value="F:DNA-binding transcription activator activity, RNA polymerase II-specific"/>
    <property type="evidence" value="ECO:0007669"/>
    <property type="project" value="TreeGrafter"/>
</dbReference>
<organism evidence="8 9">
    <name type="scientific">Operophtera brumata</name>
    <name type="common">Winter moth</name>
    <name type="synonym">Phalaena brumata</name>
    <dbReference type="NCBI Taxonomy" id="104452"/>
    <lineage>
        <taxon>Eukaryota</taxon>
        <taxon>Metazoa</taxon>
        <taxon>Ecdysozoa</taxon>
        <taxon>Arthropoda</taxon>
        <taxon>Hexapoda</taxon>
        <taxon>Insecta</taxon>
        <taxon>Pterygota</taxon>
        <taxon>Neoptera</taxon>
        <taxon>Endopterygota</taxon>
        <taxon>Lepidoptera</taxon>
        <taxon>Glossata</taxon>
        <taxon>Ditrysia</taxon>
        <taxon>Geometroidea</taxon>
        <taxon>Geometridae</taxon>
        <taxon>Larentiinae</taxon>
        <taxon>Operophtera</taxon>
    </lineage>
</organism>
<sequence length="447" mass="51884">MIKSRIMLSTLICAACIRRLREAQSFRSLVLKTERRLLKAQGNVNETEFVNVVFQPSVDTEESQVDIKQETETSDYGNSPSMDYDGCALHKRVKGKQLVAISEKLAQAINASTLLENSNATVFKSKMRSGFPCFYCRDIFVNPTSLREHQTEHPKSHLFKLLTKYTKDALVVYADITDLKCTICNENVPSLNTLKVHLTDEHGKKLYENYSDRVIPFKLGDRENNFVCQICGQSFETFGATDRHMNTHFSNYVCEECGSGFVTKHRLKVHTYLLHRHGGVIKCEQCGKVFASKYKYKIHHEYVHKKLKKMRCSQCTETFIDYFARQRHMEAKHGVELLSYKCTECDRAFNRKYSLKCHVKRVHLARRDVQCELCPFMCFNKSELRDHMFKHGGNKSFECTLCQKSFARKKTLTVHMRIHSDDKRMVIYLSGVFQLNLKLPSIQNNWS</sequence>
<dbReference type="FunFam" id="3.30.160.60:FF:000182">
    <property type="entry name" value="zinc finger protein 366"/>
    <property type="match status" value="1"/>
</dbReference>
<dbReference type="Gene3D" id="3.30.160.60">
    <property type="entry name" value="Classic Zinc Finger"/>
    <property type="match status" value="5"/>
</dbReference>